<dbReference type="Proteomes" id="UP000077177">
    <property type="component" value="Chromosome"/>
</dbReference>
<dbReference type="AlphaFoldDB" id="A0A172TYV6"/>
<gene>
    <name evidence="2" type="ORF">SY85_19180</name>
</gene>
<reference evidence="3" key="1">
    <citation type="submission" date="2015-01" db="EMBL/GenBank/DDBJ databases">
        <title>Flavisolibacter sp./LCS9/ whole genome sequencing.</title>
        <authorList>
            <person name="Kim M.K."/>
            <person name="Srinivasan S."/>
            <person name="Lee J.-J."/>
        </authorList>
    </citation>
    <scope>NUCLEOTIDE SEQUENCE [LARGE SCALE GENOMIC DNA]</scope>
    <source>
        <strain evidence="3">LCS9</strain>
    </source>
</reference>
<evidence type="ECO:0000313" key="3">
    <source>
        <dbReference type="Proteomes" id="UP000077177"/>
    </source>
</evidence>
<protein>
    <recommendedName>
        <fullName evidence="4">Outer membrane protein beta-barrel domain-containing protein</fullName>
    </recommendedName>
</protein>
<name>A0A172TYV6_9BACT</name>
<dbReference type="KEGG" id="fla:SY85_19180"/>
<feature type="signal peptide" evidence="1">
    <location>
        <begin position="1"/>
        <end position="24"/>
    </location>
</feature>
<evidence type="ECO:0008006" key="4">
    <source>
        <dbReference type="Google" id="ProtNLM"/>
    </source>
</evidence>
<feature type="chain" id="PRO_5008001416" description="Outer membrane protein beta-barrel domain-containing protein" evidence="1">
    <location>
        <begin position="25"/>
        <end position="214"/>
    </location>
</feature>
<accession>A0A172TYV6</accession>
<reference evidence="2 3" key="2">
    <citation type="journal article" date="2016" name="Int. J. Syst. Evol. Microbiol.">
        <title>Flavisolibacter tropicus sp. nov., isolated from tropical soil.</title>
        <authorList>
            <person name="Lee J.J."/>
            <person name="Kang M.S."/>
            <person name="Kim G.S."/>
            <person name="Lee C.S."/>
            <person name="Lim S."/>
            <person name="Lee J."/>
            <person name="Roh S.H."/>
            <person name="Kang H."/>
            <person name="Ha J.M."/>
            <person name="Bae S."/>
            <person name="Jung H.Y."/>
            <person name="Kim M.K."/>
        </authorList>
    </citation>
    <scope>NUCLEOTIDE SEQUENCE [LARGE SCALE GENOMIC DNA]</scope>
    <source>
        <strain evidence="2 3">LCS9</strain>
    </source>
</reference>
<organism evidence="2 3">
    <name type="scientific">Flavisolibacter tropicus</name>
    <dbReference type="NCBI Taxonomy" id="1492898"/>
    <lineage>
        <taxon>Bacteria</taxon>
        <taxon>Pseudomonadati</taxon>
        <taxon>Bacteroidota</taxon>
        <taxon>Chitinophagia</taxon>
        <taxon>Chitinophagales</taxon>
        <taxon>Chitinophagaceae</taxon>
        <taxon>Flavisolibacter</taxon>
    </lineage>
</organism>
<dbReference type="EMBL" id="CP011390">
    <property type="protein sequence ID" value="ANE52291.1"/>
    <property type="molecule type" value="Genomic_DNA"/>
</dbReference>
<dbReference type="OrthoDB" id="9846809at2"/>
<keyword evidence="3" id="KW-1185">Reference proteome</keyword>
<dbReference type="RefSeq" id="WP_066406600.1">
    <property type="nucleotide sequence ID" value="NZ_CP011390.1"/>
</dbReference>
<sequence length="214" mass="23448">MFRNSTRPFYWIGLLLLFSLNVQAQTKPSALKKIYLQGGMGPTTSSGVVGGIAVQSVWKNNWTVSASYQDFSLNPNNLPKDYEPDIALFIAMYPENNLVSFSLSGGKLFELGRKTWITTEAGISMVKGQEFTFQPQSGGFWIIGSTSNYDETSTDKSTVGGLLRADFTWAFASFAGLGVGTFANINSIQSPVGVEFKLVLGWMNRKPKQQAANL</sequence>
<evidence type="ECO:0000313" key="2">
    <source>
        <dbReference type="EMBL" id="ANE52291.1"/>
    </source>
</evidence>
<evidence type="ECO:0000256" key="1">
    <source>
        <dbReference type="SAM" id="SignalP"/>
    </source>
</evidence>
<keyword evidence="1" id="KW-0732">Signal</keyword>
<proteinExistence type="predicted"/>